<comment type="caution">
    <text evidence="6">The sequence shown here is derived from an EMBL/GenBank/DDBJ whole genome shotgun (WGS) entry which is preliminary data.</text>
</comment>
<keyword evidence="1" id="KW-0863">Zinc-finger</keyword>
<keyword evidence="1" id="KW-0862">Zinc</keyword>
<gene>
    <name evidence="6" type="ORF">BDZ94DRAFT_1312978</name>
</gene>
<dbReference type="OrthoDB" id="1099063at2759"/>
<evidence type="ECO:0008006" key="8">
    <source>
        <dbReference type="Google" id="ProtNLM"/>
    </source>
</evidence>
<reference evidence="6" key="1">
    <citation type="submission" date="2020-11" db="EMBL/GenBank/DDBJ databases">
        <authorList>
            <consortium name="DOE Joint Genome Institute"/>
            <person name="Ahrendt S."/>
            <person name="Riley R."/>
            <person name="Andreopoulos W."/>
            <person name="Labutti K."/>
            <person name="Pangilinan J."/>
            <person name="Ruiz-Duenas F.J."/>
            <person name="Barrasa J.M."/>
            <person name="Sanchez-Garcia M."/>
            <person name="Camarero S."/>
            <person name="Miyauchi S."/>
            <person name="Serrano A."/>
            <person name="Linde D."/>
            <person name="Babiker R."/>
            <person name="Drula E."/>
            <person name="Ayuso-Fernandez I."/>
            <person name="Pacheco R."/>
            <person name="Padilla G."/>
            <person name="Ferreira P."/>
            <person name="Barriuso J."/>
            <person name="Kellner H."/>
            <person name="Castanera R."/>
            <person name="Alfaro M."/>
            <person name="Ramirez L."/>
            <person name="Pisabarro A.G."/>
            <person name="Kuo A."/>
            <person name="Tritt A."/>
            <person name="Lipzen A."/>
            <person name="He G."/>
            <person name="Yan M."/>
            <person name="Ng V."/>
            <person name="Cullen D."/>
            <person name="Martin F."/>
            <person name="Rosso M.-N."/>
            <person name="Henrissat B."/>
            <person name="Hibbett D."/>
            <person name="Martinez A.T."/>
            <person name="Grigoriev I.V."/>
        </authorList>
    </citation>
    <scope>NUCLEOTIDE SEQUENCE</scope>
    <source>
        <strain evidence="6">CBS 247.69</strain>
    </source>
</reference>
<feature type="domain" description="RRM" evidence="4">
    <location>
        <begin position="130"/>
        <end position="200"/>
    </location>
</feature>
<feature type="compositionally biased region" description="Basic and acidic residues" evidence="3">
    <location>
        <begin position="286"/>
        <end position="301"/>
    </location>
</feature>
<feature type="compositionally biased region" description="Basic and acidic residues" evidence="3">
    <location>
        <begin position="392"/>
        <end position="410"/>
    </location>
</feature>
<organism evidence="6 7">
    <name type="scientific">Collybia nuda</name>
    <dbReference type="NCBI Taxonomy" id="64659"/>
    <lineage>
        <taxon>Eukaryota</taxon>
        <taxon>Fungi</taxon>
        <taxon>Dikarya</taxon>
        <taxon>Basidiomycota</taxon>
        <taxon>Agaricomycotina</taxon>
        <taxon>Agaricomycetes</taxon>
        <taxon>Agaricomycetidae</taxon>
        <taxon>Agaricales</taxon>
        <taxon>Tricholomatineae</taxon>
        <taxon>Clitocybaceae</taxon>
        <taxon>Collybia</taxon>
    </lineage>
</organism>
<evidence type="ECO:0000256" key="2">
    <source>
        <dbReference type="PROSITE-ProRule" id="PRU00176"/>
    </source>
</evidence>
<protein>
    <recommendedName>
        <fullName evidence="8">RNA-binding domain-containing protein</fullName>
    </recommendedName>
</protein>
<dbReference type="PROSITE" id="PS50158">
    <property type="entry name" value="ZF_CCHC"/>
    <property type="match status" value="1"/>
</dbReference>
<dbReference type="EMBL" id="MU150332">
    <property type="protein sequence ID" value="KAF9458726.1"/>
    <property type="molecule type" value="Genomic_DNA"/>
</dbReference>
<dbReference type="InterPro" id="IPR012677">
    <property type="entry name" value="Nucleotide-bd_a/b_plait_sf"/>
</dbReference>
<evidence type="ECO:0000313" key="6">
    <source>
        <dbReference type="EMBL" id="KAF9458726.1"/>
    </source>
</evidence>
<name>A0A9P5XZU8_9AGAR</name>
<feature type="compositionally biased region" description="Polar residues" evidence="3">
    <location>
        <begin position="12"/>
        <end position="24"/>
    </location>
</feature>
<dbReference type="InterPro" id="IPR000504">
    <property type="entry name" value="RRM_dom"/>
</dbReference>
<feature type="compositionally biased region" description="Pro residues" evidence="3">
    <location>
        <begin position="355"/>
        <end position="364"/>
    </location>
</feature>
<evidence type="ECO:0000256" key="1">
    <source>
        <dbReference type="PROSITE-ProRule" id="PRU00047"/>
    </source>
</evidence>
<dbReference type="Gene3D" id="4.10.60.10">
    <property type="entry name" value="Zinc finger, CCHC-type"/>
    <property type="match status" value="1"/>
</dbReference>
<dbReference type="Proteomes" id="UP000807353">
    <property type="component" value="Unassembled WGS sequence"/>
</dbReference>
<evidence type="ECO:0000313" key="7">
    <source>
        <dbReference type="Proteomes" id="UP000807353"/>
    </source>
</evidence>
<dbReference type="SMART" id="SM00343">
    <property type="entry name" value="ZnF_C2HC"/>
    <property type="match status" value="1"/>
</dbReference>
<evidence type="ECO:0000259" key="4">
    <source>
        <dbReference type="PROSITE" id="PS50102"/>
    </source>
</evidence>
<keyword evidence="7" id="KW-1185">Reference proteome</keyword>
<dbReference type="PANTHER" id="PTHR48038">
    <property type="entry name" value="RIBONUCLEOPROTEIN RB97D"/>
    <property type="match status" value="1"/>
</dbReference>
<feature type="compositionally biased region" description="Low complexity" evidence="3">
    <location>
        <begin position="60"/>
        <end position="70"/>
    </location>
</feature>
<feature type="compositionally biased region" description="Low complexity" evidence="3">
    <location>
        <begin position="463"/>
        <end position="475"/>
    </location>
</feature>
<evidence type="ECO:0000259" key="5">
    <source>
        <dbReference type="PROSITE" id="PS50158"/>
    </source>
</evidence>
<accession>A0A9P5XZU8</accession>
<dbReference type="GO" id="GO:0008270">
    <property type="term" value="F:zinc ion binding"/>
    <property type="evidence" value="ECO:0007669"/>
    <property type="project" value="UniProtKB-KW"/>
</dbReference>
<dbReference type="CDD" id="cd00590">
    <property type="entry name" value="RRM_SF"/>
    <property type="match status" value="1"/>
</dbReference>
<dbReference type="PROSITE" id="PS50102">
    <property type="entry name" value="RRM"/>
    <property type="match status" value="1"/>
</dbReference>
<dbReference type="PANTHER" id="PTHR48038:SF1">
    <property type="entry name" value="RIBONUCLEOPROTEIN RB97D"/>
    <property type="match status" value="1"/>
</dbReference>
<dbReference type="InterPro" id="IPR035979">
    <property type="entry name" value="RBD_domain_sf"/>
</dbReference>
<feature type="region of interest" description="Disordered" evidence="3">
    <location>
        <begin position="1"/>
        <end position="72"/>
    </location>
</feature>
<feature type="compositionally biased region" description="Basic and acidic residues" evidence="3">
    <location>
        <begin position="485"/>
        <end position="496"/>
    </location>
</feature>
<keyword evidence="1" id="KW-0479">Metal-binding</keyword>
<dbReference type="Gene3D" id="3.30.70.330">
    <property type="match status" value="1"/>
</dbReference>
<feature type="domain" description="CCHC-type" evidence="5">
    <location>
        <begin position="214"/>
        <end position="229"/>
    </location>
</feature>
<dbReference type="SMART" id="SM00360">
    <property type="entry name" value="RRM"/>
    <property type="match status" value="1"/>
</dbReference>
<keyword evidence="2" id="KW-0694">RNA-binding</keyword>
<feature type="region of interest" description="Disordered" evidence="3">
    <location>
        <begin position="251"/>
        <end position="505"/>
    </location>
</feature>
<dbReference type="GO" id="GO:0003723">
    <property type="term" value="F:RNA binding"/>
    <property type="evidence" value="ECO:0007669"/>
    <property type="project" value="UniProtKB-UniRule"/>
</dbReference>
<dbReference type="Pfam" id="PF00076">
    <property type="entry name" value="RRM_1"/>
    <property type="match status" value="1"/>
</dbReference>
<proteinExistence type="predicted"/>
<feature type="compositionally biased region" description="Basic and acidic residues" evidence="3">
    <location>
        <begin position="308"/>
        <end position="330"/>
    </location>
</feature>
<dbReference type="Pfam" id="PF00098">
    <property type="entry name" value="zf-CCHC"/>
    <property type="match status" value="1"/>
</dbReference>
<dbReference type="InterPro" id="IPR001878">
    <property type="entry name" value="Znf_CCHC"/>
</dbReference>
<dbReference type="AlphaFoldDB" id="A0A9P5XZU8"/>
<sequence length="505" mass="55976">MAPTSIEGDDPATQQDNWGPQDDQSMGPGGGTEPSNGAPLHIDDDRAAGQGMDNPEFPRGSSVGDVSVSDSKGDTFLSCPARLKRTSAYHSMLDWTSFVTSGGYSGLGSPPSSAVSCVSTGCLLSAVQPNKVYVGGLPEHTQQEDLQSCFGKIGNITNIELKIGYGFVEFDSREAAEESVAKYHEGFFMGNKIRVEMSHGGGRTAKYSGDPGACFKCGQMGHWARECPNHTGISRRSYDPPLIDRIQRDYQSAPPRNMPPRDEMGPPGRFQPRDNRYEHPSVAPPREFRRPPSPRDFREYHATPPSVRGREYYDDRRGPLLPMTERDRYQHSMPPADYRGRYPPPSDPPYRSYGGPPPGPPPPAFYDRYERRSSERYITPYPTHGRPRTPPRIREDFDRLPSTRDFEFRGRPPSPPRYIGDYSPRISGTDLPPSGRYRRRSESPQRPYDQAYANSGGYGNGYSGSVSTGPSMSGPPRGGGPPPRDYVHPRNGRDPIDSGPGYRRH</sequence>
<dbReference type="SUPFAM" id="SSF54928">
    <property type="entry name" value="RNA-binding domain, RBD"/>
    <property type="match status" value="1"/>
</dbReference>
<evidence type="ECO:0000256" key="3">
    <source>
        <dbReference type="SAM" id="MobiDB-lite"/>
    </source>
</evidence>